<reference evidence="3" key="1">
    <citation type="submission" date="2025-08" db="UniProtKB">
        <authorList>
            <consortium name="RefSeq"/>
        </authorList>
    </citation>
    <scope>IDENTIFICATION</scope>
    <source>
        <tissue evidence="3">Muscle</tissue>
    </source>
</reference>
<protein>
    <submittedName>
        <fullName evidence="3">Condensin-2 complex subunit D3-like</fullName>
    </submittedName>
</protein>
<feature type="compositionally biased region" description="Polar residues" evidence="1">
    <location>
        <begin position="385"/>
        <end position="396"/>
    </location>
</feature>
<evidence type="ECO:0000256" key="1">
    <source>
        <dbReference type="SAM" id="MobiDB-lite"/>
    </source>
</evidence>
<gene>
    <name evidence="3" type="primary">LOC106475541</name>
</gene>
<feature type="compositionally biased region" description="Basic and acidic residues" evidence="1">
    <location>
        <begin position="301"/>
        <end position="311"/>
    </location>
</feature>
<organism evidence="2 3">
    <name type="scientific">Limulus polyphemus</name>
    <name type="common">Atlantic horseshoe crab</name>
    <dbReference type="NCBI Taxonomy" id="6850"/>
    <lineage>
        <taxon>Eukaryota</taxon>
        <taxon>Metazoa</taxon>
        <taxon>Ecdysozoa</taxon>
        <taxon>Arthropoda</taxon>
        <taxon>Chelicerata</taxon>
        <taxon>Merostomata</taxon>
        <taxon>Xiphosura</taxon>
        <taxon>Limulidae</taxon>
        <taxon>Limulus</taxon>
    </lineage>
</organism>
<dbReference type="PANTHER" id="PTHR14222:SF1">
    <property type="entry name" value="CONDENSIN-2 COMPLEX SUBUNIT D3"/>
    <property type="match status" value="1"/>
</dbReference>
<dbReference type="InterPro" id="IPR026971">
    <property type="entry name" value="CND1/NCAPD3"/>
</dbReference>
<feature type="region of interest" description="Disordered" evidence="1">
    <location>
        <begin position="377"/>
        <end position="396"/>
    </location>
</feature>
<dbReference type="PANTHER" id="PTHR14222">
    <property type="entry name" value="CONDENSIN"/>
    <property type="match status" value="1"/>
</dbReference>
<dbReference type="RefSeq" id="XP_022235344.1">
    <property type="nucleotide sequence ID" value="XM_022379636.1"/>
</dbReference>
<feature type="region of interest" description="Disordered" evidence="1">
    <location>
        <begin position="433"/>
        <end position="466"/>
    </location>
</feature>
<feature type="region of interest" description="Disordered" evidence="1">
    <location>
        <begin position="301"/>
        <end position="342"/>
    </location>
</feature>
<dbReference type="GeneID" id="106475541"/>
<proteinExistence type="predicted"/>
<evidence type="ECO:0000313" key="3">
    <source>
        <dbReference type="RefSeq" id="XP_022235344.1"/>
    </source>
</evidence>
<evidence type="ECO:0000313" key="2">
    <source>
        <dbReference type="Proteomes" id="UP000694941"/>
    </source>
</evidence>
<keyword evidence="2" id="KW-1185">Reference proteome</keyword>
<name>A0ABM1RVD9_LIMPO</name>
<sequence length="537" mass="60679">MTQPSQTPLSQFRGAITSPLIRAHAFVALGKLCLQNEDFAKKSVAALAKELECSEDPTIRNNVVVIMADLCVRYTILVDPYVSSFIITSTSTYFLSAFVECIFYFNCYLSHDTYNKFNQTTRELQLFSLQGSDNQEKRMTLYRFMLENINDEERFYLNLKLCQDVLSAVTDGIIPLSQESDGLIQDALAILCCEEIKLSSLTTSVQDEVEDGDMAGAIVATAKKTIISQVVKRNVIENVVPIVISLKHRLEENKSPLLKDLMLFLRELMKDYKSEVKEIMSADKQLANEIEFDLRRFEQQQEEEKQEKRNIENALMQKNSRKASEKGNTPKPAATSSINSPELATPHNVFRINTPKSNLMNSVKKALEAAKLVSSQRRLSRAKGSRSTCNEIGSPNLSHRQQDALKRVSLSSFPVVLLDRMDVEAAQAKLQEMRVHSPKKADEVRNRNRVREHSQTPSHHTPRKSVISSVLKRAISTPSGVISNITFQNPLDISAIPYVTSECEKTEEDEDSSTPSILLHLQSPEVLRKPRMWHLKT</sequence>
<dbReference type="Proteomes" id="UP000694941">
    <property type="component" value="Unplaced"/>
</dbReference>
<dbReference type="InterPro" id="IPR016024">
    <property type="entry name" value="ARM-type_fold"/>
</dbReference>
<accession>A0ABM1RVD9</accession>
<feature type="compositionally biased region" description="Basic and acidic residues" evidence="1">
    <location>
        <begin position="433"/>
        <end position="454"/>
    </location>
</feature>
<dbReference type="SUPFAM" id="SSF48371">
    <property type="entry name" value="ARM repeat"/>
    <property type="match status" value="1"/>
</dbReference>